<keyword evidence="4" id="KW-1185">Reference proteome</keyword>
<feature type="chain" id="PRO_5045766268" description="DUF4124 domain-containing protein" evidence="2">
    <location>
        <begin position="23"/>
        <end position="235"/>
    </location>
</feature>
<protein>
    <recommendedName>
        <fullName evidence="5">DUF4124 domain-containing protein</fullName>
    </recommendedName>
</protein>
<feature type="signal peptide" evidence="2">
    <location>
        <begin position="1"/>
        <end position="22"/>
    </location>
</feature>
<evidence type="ECO:0000313" key="4">
    <source>
        <dbReference type="Proteomes" id="UP001180536"/>
    </source>
</evidence>
<dbReference type="Proteomes" id="UP001180536">
    <property type="component" value="Unassembled WGS sequence"/>
</dbReference>
<dbReference type="EMBL" id="JAVDXQ010000009">
    <property type="protein sequence ID" value="MDR7299609.1"/>
    <property type="molecule type" value="Genomic_DNA"/>
</dbReference>
<gene>
    <name evidence="3" type="ORF">J2X16_004979</name>
</gene>
<feature type="compositionally biased region" description="Low complexity" evidence="1">
    <location>
        <begin position="221"/>
        <end position="235"/>
    </location>
</feature>
<reference evidence="3 4" key="1">
    <citation type="submission" date="2023-07" db="EMBL/GenBank/DDBJ databases">
        <title>Sorghum-associated microbial communities from plants grown in Nebraska, USA.</title>
        <authorList>
            <person name="Schachtman D."/>
        </authorList>
    </citation>
    <scope>NUCLEOTIDE SEQUENCE [LARGE SCALE GENOMIC DNA]</scope>
    <source>
        <strain evidence="3 4">BE310</strain>
    </source>
</reference>
<evidence type="ECO:0008006" key="5">
    <source>
        <dbReference type="Google" id="ProtNLM"/>
    </source>
</evidence>
<accession>A0ABU1ZG43</accession>
<feature type="region of interest" description="Disordered" evidence="1">
    <location>
        <begin position="208"/>
        <end position="235"/>
    </location>
</feature>
<evidence type="ECO:0000256" key="1">
    <source>
        <dbReference type="SAM" id="MobiDB-lite"/>
    </source>
</evidence>
<comment type="caution">
    <text evidence="3">The sequence shown here is derived from an EMBL/GenBank/DDBJ whole genome shotgun (WGS) entry which is preliminary data.</text>
</comment>
<organism evidence="3 4">
    <name type="scientific">Pelomonas aquatica</name>
    <dbReference type="NCBI Taxonomy" id="431058"/>
    <lineage>
        <taxon>Bacteria</taxon>
        <taxon>Pseudomonadati</taxon>
        <taxon>Pseudomonadota</taxon>
        <taxon>Betaproteobacteria</taxon>
        <taxon>Burkholderiales</taxon>
        <taxon>Sphaerotilaceae</taxon>
        <taxon>Roseateles</taxon>
    </lineage>
</organism>
<keyword evidence="2" id="KW-0732">Signal</keyword>
<name>A0ABU1ZG43_9BURK</name>
<dbReference type="RefSeq" id="WP_056875557.1">
    <property type="nucleotide sequence ID" value="NZ_JAVDXQ010000009.1"/>
</dbReference>
<evidence type="ECO:0000313" key="3">
    <source>
        <dbReference type="EMBL" id="MDR7299609.1"/>
    </source>
</evidence>
<proteinExistence type="predicted"/>
<evidence type="ECO:0000256" key="2">
    <source>
        <dbReference type="SAM" id="SignalP"/>
    </source>
</evidence>
<sequence length="235" mass="25750">MNESCTRVLLVACCLLASTAWAQDGSPGKGIYTCTTADGRKLTGDRPIPECTAREQRVLNPDGSHRATLPPFLSPEERAAKEAADRRAAAERIAQLDAIRRDRTLMQRYPNEAAHQRARLLALDDANKAMHISERRIKDLGAERKPLLDEAEFYKGRPLPGKLKQALDANDASVEAQEQLIENQKAEIVRVNARFDAELARLRKLWAGATPGSMPPLGELTKTAPPATPKPGASK</sequence>